<keyword evidence="5" id="KW-0539">Nucleus</keyword>
<evidence type="ECO:0000313" key="9">
    <source>
        <dbReference type="Proteomes" id="UP000825935"/>
    </source>
</evidence>
<dbReference type="PROSITE" id="PS51032">
    <property type="entry name" value="AP2_ERF"/>
    <property type="match status" value="1"/>
</dbReference>
<dbReference type="Pfam" id="PF00847">
    <property type="entry name" value="AP2"/>
    <property type="match status" value="1"/>
</dbReference>
<evidence type="ECO:0000256" key="6">
    <source>
        <dbReference type="SAM" id="MobiDB-lite"/>
    </source>
</evidence>
<dbReference type="Gene3D" id="3.30.730.10">
    <property type="entry name" value="AP2/ERF domain"/>
    <property type="match status" value="1"/>
</dbReference>
<dbReference type="PANTHER" id="PTHR31190">
    <property type="entry name" value="DNA-BINDING DOMAIN"/>
    <property type="match status" value="1"/>
</dbReference>
<dbReference type="Proteomes" id="UP000825935">
    <property type="component" value="Chromosome 24"/>
</dbReference>
<dbReference type="GO" id="GO:0003677">
    <property type="term" value="F:DNA binding"/>
    <property type="evidence" value="ECO:0007669"/>
    <property type="project" value="UniProtKB-KW"/>
</dbReference>
<dbReference type="FunFam" id="3.30.730.10:FF:000001">
    <property type="entry name" value="Ethylene-responsive transcription factor 2"/>
    <property type="match status" value="1"/>
</dbReference>
<dbReference type="GO" id="GO:0005634">
    <property type="term" value="C:nucleus"/>
    <property type="evidence" value="ECO:0007669"/>
    <property type="project" value="UniProtKB-SubCell"/>
</dbReference>
<protein>
    <recommendedName>
        <fullName evidence="7">AP2/ERF domain-containing protein</fullName>
    </recommendedName>
</protein>
<dbReference type="InterPro" id="IPR044808">
    <property type="entry name" value="ERF_plant"/>
</dbReference>
<evidence type="ECO:0000256" key="3">
    <source>
        <dbReference type="ARBA" id="ARBA00023125"/>
    </source>
</evidence>
<dbReference type="InterPro" id="IPR001471">
    <property type="entry name" value="AP2/ERF_dom"/>
</dbReference>
<comment type="subcellular location">
    <subcellularLocation>
        <location evidence="1">Nucleus</location>
    </subcellularLocation>
</comment>
<evidence type="ECO:0000256" key="5">
    <source>
        <dbReference type="ARBA" id="ARBA00023242"/>
    </source>
</evidence>
<dbReference type="SUPFAM" id="SSF54171">
    <property type="entry name" value="DNA-binding domain"/>
    <property type="match status" value="1"/>
</dbReference>
<dbReference type="EMBL" id="CM035429">
    <property type="protein sequence ID" value="KAH7300662.1"/>
    <property type="molecule type" value="Genomic_DNA"/>
</dbReference>
<feature type="region of interest" description="Disordered" evidence="6">
    <location>
        <begin position="43"/>
        <end position="76"/>
    </location>
</feature>
<dbReference type="GO" id="GO:0003700">
    <property type="term" value="F:DNA-binding transcription factor activity"/>
    <property type="evidence" value="ECO:0007669"/>
    <property type="project" value="InterPro"/>
</dbReference>
<evidence type="ECO:0000256" key="1">
    <source>
        <dbReference type="ARBA" id="ARBA00004123"/>
    </source>
</evidence>
<dbReference type="EMBL" id="CM035429">
    <property type="protein sequence ID" value="KAH7300663.1"/>
    <property type="molecule type" value="Genomic_DNA"/>
</dbReference>
<evidence type="ECO:0000256" key="2">
    <source>
        <dbReference type="ARBA" id="ARBA00023015"/>
    </source>
</evidence>
<dbReference type="InterPro" id="IPR016177">
    <property type="entry name" value="DNA-bd_dom_sf"/>
</dbReference>
<dbReference type="PRINTS" id="PR00367">
    <property type="entry name" value="ETHRSPELEMNT"/>
</dbReference>
<keyword evidence="3" id="KW-0238">DNA-binding</keyword>
<dbReference type="EMBL" id="CM035429">
    <property type="protein sequence ID" value="KAH7300659.1"/>
    <property type="molecule type" value="Genomic_DNA"/>
</dbReference>
<keyword evidence="2" id="KW-0805">Transcription regulation</keyword>
<evidence type="ECO:0000256" key="4">
    <source>
        <dbReference type="ARBA" id="ARBA00023163"/>
    </source>
</evidence>
<feature type="compositionally biased region" description="Polar residues" evidence="6">
    <location>
        <begin position="45"/>
        <end position="69"/>
    </location>
</feature>
<dbReference type="PANTHER" id="PTHR31190:SF376">
    <property type="entry name" value="EREB-LIKE PROTEIN"/>
    <property type="match status" value="1"/>
</dbReference>
<dbReference type="InterPro" id="IPR036955">
    <property type="entry name" value="AP2/ERF_dom_sf"/>
</dbReference>
<organism evidence="8 9">
    <name type="scientific">Ceratopteris richardii</name>
    <name type="common">Triangle waterfern</name>
    <dbReference type="NCBI Taxonomy" id="49495"/>
    <lineage>
        <taxon>Eukaryota</taxon>
        <taxon>Viridiplantae</taxon>
        <taxon>Streptophyta</taxon>
        <taxon>Embryophyta</taxon>
        <taxon>Tracheophyta</taxon>
        <taxon>Polypodiopsida</taxon>
        <taxon>Polypodiidae</taxon>
        <taxon>Polypodiales</taxon>
        <taxon>Pteridineae</taxon>
        <taxon>Pteridaceae</taxon>
        <taxon>Parkerioideae</taxon>
        <taxon>Ceratopteris</taxon>
    </lineage>
</organism>
<sequence length="513" mass="56346">MCWGSAAVGQCNDGPITTRDVLKHVNFKDLLYEFDNLSPEKASAEESSLVHSSHSGPETPSTPPCTQLSARRKPSYRGIRQRPWGKWAAEIRDPRKGVRVWLGTFNTAEEAARAYDVAAHKIRGKKAKLNFGPDLNDQFNKGRLATNVSHKGMRVHSLPSKTAFHSQSFPVSQVKIANDFVSSSGVLNASLPPERGSKSRFKEAVSADGCLWSLKSSRQKDWEFGSLFNKNDPTSVKNECFSELVDVKNVETSTKDKWLPQKLPLLADCSETGLRKSAASDSTCGALNSNWVTSCSSMQAITHPLSDSSSLMLPVAAKISQTSEDFSGPSYSSIFSSLKDDLLVEETVNANGSRFEDSMCTEKALKVPEDVMDKKGSNVILSLHDLMTDAFGNCNNLNDGPLPCDSGMIPKAEQKKKATVRYNDSLSCELEKDSMLDVDIGIEARKQESFMLESPFANEEDMLDEFWAALPLSEDPPVVQQLPPCTSATFLDGSLLDNENTLSLWSFEDVAVF</sequence>
<evidence type="ECO:0000259" key="7">
    <source>
        <dbReference type="PROSITE" id="PS51032"/>
    </source>
</evidence>
<proteinExistence type="predicted"/>
<dbReference type="GO" id="GO:0009873">
    <property type="term" value="P:ethylene-activated signaling pathway"/>
    <property type="evidence" value="ECO:0007669"/>
    <property type="project" value="InterPro"/>
</dbReference>
<dbReference type="AlphaFoldDB" id="A0A8T2RVR1"/>
<evidence type="ECO:0000313" key="8">
    <source>
        <dbReference type="EMBL" id="KAH7300659.1"/>
    </source>
</evidence>
<comment type="caution">
    <text evidence="8">The sequence shown here is derived from an EMBL/GenBank/DDBJ whole genome shotgun (WGS) entry which is preliminary data.</text>
</comment>
<dbReference type="OrthoDB" id="1931746at2759"/>
<accession>A0A8T2RVR1</accession>
<feature type="domain" description="AP2/ERF" evidence="7">
    <location>
        <begin position="75"/>
        <end position="132"/>
    </location>
</feature>
<reference evidence="8" key="1">
    <citation type="submission" date="2021-08" db="EMBL/GenBank/DDBJ databases">
        <title>WGS assembly of Ceratopteris richardii.</title>
        <authorList>
            <person name="Marchant D.B."/>
            <person name="Chen G."/>
            <person name="Jenkins J."/>
            <person name="Shu S."/>
            <person name="Leebens-Mack J."/>
            <person name="Grimwood J."/>
            <person name="Schmutz J."/>
            <person name="Soltis P."/>
            <person name="Soltis D."/>
            <person name="Chen Z.-H."/>
        </authorList>
    </citation>
    <scope>NUCLEOTIDE SEQUENCE</scope>
    <source>
        <strain evidence="8">Whitten #5841</strain>
        <tissue evidence="8">Leaf</tissue>
    </source>
</reference>
<name>A0A8T2RVR1_CERRI</name>
<keyword evidence="9" id="KW-1185">Reference proteome</keyword>
<dbReference type="CDD" id="cd00018">
    <property type="entry name" value="AP2"/>
    <property type="match status" value="1"/>
</dbReference>
<dbReference type="SMART" id="SM00380">
    <property type="entry name" value="AP2"/>
    <property type="match status" value="1"/>
</dbReference>
<gene>
    <name evidence="8" type="ORF">KP509_24G073300</name>
</gene>
<keyword evidence="4" id="KW-0804">Transcription</keyword>